<protein>
    <submittedName>
        <fullName evidence="1">Uncharacterized protein</fullName>
    </submittedName>
</protein>
<dbReference type="Proteomes" id="UP000054107">
    <property type="component" value="Unassembled WGS sequence"/>
</dbReference>
<dbReference type="AlphaFoldDB" id="A0A0B7MWD9"/>
<evidence type="ECO:0000313" key="1">
    <source>
        <dbReference type="EMBL" id="CEP07605.1"/>
    </source>
</evidence>
<accession>A0A0B7MWD9</accession>
<name>A0A0B7MWD9_9FUNG</name>
<dbReference type="OrthoDB" id="2284828at2759"/>
<reference evidence="1 2" key="1">
    <citation type="submission" date="2014-09" db="EMBL/GenBank/DDBJ databases">
        <authorList>
            <person name="Ellenberger Sabrina"/>
        </authorList>
    </citation>
    <scope>NUCLEOTIDE SEQUENCE [LARGE SCALE GENOMIC DNA]</scope>
    <source>
        <strain evidence="1 2">CBS 412.66</strain>
    </source>
</reference>
<keyword evidence="2" id="KW-1185">Reference proteome</keyword>
<proteinExistence type="predicted"/>
<organism evidence="1 2">
    <name type="scientific">Parasitella parasitica</name>
    <dbReference type="NCBI Taxonomy" id="35722"/>
    <lineage>
        <taxon>Eukaryota</taxon>
        <taxon>Fungi</taxon>
        <taxon>Fungi incertae sedis</taxon>
        <taxon>Mucoromycota</taxon>
        <taxon>Mucoromycotina</taxon>
        <taxon>Mucoromycetes</taxon>
        <taxon>Mucorales</taxon>
        <taxon>Mucorineae</taxon>
        <taxon>Mucoraceae</taxon>
        <taxon>Parasitella</taxon>
    </lineage>
</organism>
<evidence type="ECO:0000313" key="2">
    <source>
        <dbReference type="Proteomes" id="UP000054107"/>
    </source>
</evidence>
<sequence length="72" mass="8339">MTGIRRYITNKYTYVKATRSDDDIKKHFGCPACIAHCMEIDELKTHYHANRLEILPEQLQTTSQEEPATGQQ</sequence>
<dbReference type="EMBL" id="LN719346">
    <property type="protein sequence ID" value="CEP07605.1"/>
    <property type="molecule type" value="Genomic_DNA"/>
</dbReference>
<gene>
    <name evidence="1" type="primary">PARPA_00903.1 scaffold 1232</name>
</gene>